<proteinExistence type="predicted"/>
<evidence type="ECO:0008006" key="3">
    <source>
        <dbReference type="Google" id="ProtNLM"/>
    </source>
</evidence>
<protein>
    <recommendedName>
        <fullName evidence="3">Restriction endonuclease</fullName>
    </recommendedName>
</protein>
<evidence type="ECO:0000313" key="1">
    <source>
        <dbReference type="EMBL" id="MCL6272529.1"/>
    </source>
</evidence>
<keyword evidence="2" id="KW-1185">Reference proteome</keyword>
<dbReference type="Proteomes" id="UP001203607">
    <property type="component" value="Unassembled WGS sequence"/>
</dbReference>
<dbReference type="EMBL" id="JAMFMA010000001">
    <property type="protein sequence ID" value="MCL6272529.1"/>
    <property type="molecule type" value="Genomic_DNA"/>
</dbReference>
<organism evidence="1 2">
    <name type="scientific">Flagellimonas spongiicola</name>
    <dbReference type="NCBI Taxonomy" id="2942208"/>
    <lineage>
        <taxon>Bacteria</taxon>
        <taxon>Pseudomonadati</taxon>
        <taxon>Bacteroidota</taxon>
        <taxon>Flavobacteriia</taxon>
        <taxon>Flavobacteriales</taxon>
        <taxon>Flavobacteriaceae</taxon>
        <taxon>Flagellimonas</taxon>
    </lineage>
</organism>
<name>A0ABT0PMF4_9FLAO</name>
<gene>
    <name evidence="1" type="ORF">M3P19_00830</name>
</gene>
<sequence>MERFTFLNETIRPEIEEFWIEEAKKSSRKDSFDSVIGFTAELYNCTTSDIGRSNNNLTTKSGYFIPLETFRKYFEPYQRQWVGTNRREQAELIAKDYIDHIQKIVEDMTLDGYTRKEIGELELKPRLNEINEQIDSLLNPRNYGDREGFKSVVVKSRSIVSGFIKNILKESKEINPKSFRDLFVENANYEKVITLLLEHGYLTLEPKSWTPPSNGHRTSQKYLSAFYFDLVEKGYLVRVPNNLAAELLTAEFISTSSKNLSKHKNNGDFTEIKEDYFFIPKC</sequence>
<accession>A0ABT0PMF4</accession>
<comment type="caution">
    <text evidence="1">The sequence shown here is derived from an EMBL/GenBank/DDBJ whole genome shotgun (WGS) entry which is preliminary data.</text>
</comment>
<reference evidence="1 2" key="1">
    <citation type="submission" date="2022-05" db="EMBL/GenBank/DDBJ databases">
        <authorList>
            <person name="Park J.-S."/>
        </authorList>
    </citation>
    <scope>NUCLEOTIDE SEQUENCE [LARGE SCALE GENOMIC DNA]</scope>
    <source>
        <strain evidence="1 2">2012CJ35-5</strain>
    </source>
</reference>
<evidence type="ECO:0000313" key="2">
    <source>
        <dbReference type="Proteomes" id="UP001203607"/>
    </source>
</evidence>
<dbReference type="RefSeq" id="WP_249655716.1">
    <property type="nucleotide sequence ID" value="NZ_JAMFMA010000001.1"/>
</dbReference>